<dbReference type="SUPFAM" id="SSF46955">
    <property type="entry name" value="Putative DNA-binding domain"/>
    <property type="match status" value="1"/>
</dbReference>
<accession>A0A1C3PGP5</accession>
<dbReference type="InterPro" id="IPR009061">
    <property type="entry name" value="DNA-bd_dom_put_sf"/>
</dbReference>
<evidence type="ECO:0000313" key="3">
    <source>
        <dbReference type="Proteomes" id="UP000199013"/>
    </source>
</evidence>
<sequence length="70" mass="8081">MISRADAKPALDEWLTVADVIAEVRIPRSTFYRWRQMGLGPRSVKLPNGDVRIRRSWLDDWLDNLAEDAA</sequence>
<evidence type="ECO:0000313" key="2">
    <source>
        <dbReference type="EMBL" id="SBW29007.1"/>
    </source>
</evidence>
<evidence type="ECO:0000259" key="1">
    <source>
        <dbReference type="Pfam" id="PF12728"/>
    </source>
</evidence>
<organism evidence="2 3">
    <name type="scientific">Candidatus Protofrankia californiensis</name>
    <dbReference type="NCBI Taxonomy" id="1839754"/>
    <lineage>
        <taxon>Bacteria</taxon>
        <taxon>Bacillati</taxon>
        <taxon>Actinomycetota</taxon>
        <taxon>Actinomycetes</taxon>
        <taxon>Frankiales</taxon>
        <taxon>Frankiaceae</taxon>
        <taxon>Protofrankia</taxon>
    </lineage>
</organism>
<dbReference type="EMBL" id="FLUV01002610">
    <property type="protein sequence ID" value="SBW29007.1"/>
    <property type="molecule type" value="Genomic_DNA"/>
</dbReference>
<dbReference type="Pfam" id="PF12728">
    <property type="entry name" value="HTH_17"/>
    <property type="match status" value="1"/>
</dbReference>
<dbReference type="InterPro" id="IPR041657">
    <property type="entry name" value="HTH_17"/>
</dbReference>
<protein>
    <recommendedName>
        <fullName evidence="1">Helix-turn-helix domain-containing protein</fullName>
    </recommendedName>
</protein>
<keyword evidence="3" id="KW-1185">Reference proteome</keyword>
<reference evidence="3" key="1">
    <citation type="submission" date="2016-02" db="EMBL/GenBank/DDBJ databases">
        <authorList>
            <person name="Wibberg D."/>
        </authorList>
    </citation>
    <scope>NUCLEOTIDE SEQUENCE [LARGE SCALE GENOMIC DNA]</scope>
</reference>
<dbReference type="AlphaFoldDB" id="A0A1C3PGP5"/>
<feature type="domain" description="Helix-turn-helix" evidence="1">
    <location>
        <begin position="14"/>
        <end position="64"/>
    </location>
</feature>
<dbReference type="Proteomes" id="UP000199013">
    <property type="component" value="Unassembled WGS sequence"/>
</dbReference>
<gene>
    <name evidence="2" type="ORF">FDG2_6313</name>
</gene>
<proteinExistence type="predicted"/>
<name>A0A1C3PGP5_9ACTN</name>